<dbReference type="InterPro" id="IPR018891">
    <property type="entry name" value="AIPR_C"/>
</dbReference>
<comment type="caution">
    <text evidence="2">The sequence shown here is derived from an EMBL/GenBank/DDBJ whole genome shotgun (WGS) entry which is preliminary data.</text>
</comment>
<feature type="domain" description="Abortive phage infection protein C-terminal" evidence="1">
    <location>
        <begin position="270"/>
        <end position="499"/>
    </location>
</feature>
<evidence type="ECO:0000313" key="3">
    <source>
        <dbReference type="Proteomes" id="UP001157138"/>
    </source>
</evidence>
<evidence type="ECO:0000313" key="2">
    <source>
        <dbReference type="EMBL" id="GLT17755.1"/>
    </source>
</evidence>
<name>A0ABQ6EX43_9VIBR</name>
<sequence>MANINDFKVIRIKSINYYKEAERVLDIKITDQVEQARFGFYFFILDILYGVNDIEDARDSITDTNFNSIILGNRYDDGGIDAIYIDDEEKIVNLFNFKYREKFSADSRQKLNDVTTSLKYITALAEGDISHFSGKPREYAEKIKDLYNSNDVWKTRIYFVSNDMSTVDLSDPHIKNISNSFDVEVNAICLKEISEMVSIRPEPISATLVLPNNALMSYSESDLSSSISYIARLKSSEIVRITCNDKNLRNNHNLENYRELSDVKLDFGVLFDNVRGFVQKSKYNENIKETLKDNPSKFFMYNNGITIVAQGIETESINGNTKQKIIIDNFQVLNGGQTVRTIHNFNSQHEDHITDYLPYSEVLVRIFMTGKSNTGEINNIAEYTNSQNSISPADLKSSDERQFQIEKYLKEKNINYVRKSGDLGKGDANYEYSITMIKFGQLLYAKQGFPEKSTSSKKSIFTKNYNAIFGDQKFDIDESEGLVIDFYSIKSAYESSSYESLDIKHYYMIYLNQEFPDVPLARKMDILEAHICTYTVDKDTSDVRKMSQPRFKEELLDKFK</sequence>
<dbReference type="RefSeq" id="WP_284191648.1">
    <property type="nucleotide sequence ID" value="NZ_BSPW01000024.1"/>
</dbReference>
<protein>
    <recommendedName>
        <fullName evidence="1">Abortive phage infection protein C-terminal domain-containing protein</fullName>
    </recommendedName>
</protein>
<proteinExistence type="predicted"/>
<reference evidence="3" key="1">
    <citation type="journal article" date="2019" name="Int. J. Syst. Evol. Microbiol.">
        <title>The Global Catalogue of Microorganisms (GCM) 10K type strain sequencing project: providing services to taxonomists for standard genome sequencing and annotation.</title>
        <authorList>
            <consortium name="The Broad Institute Genomics Platform"/>
            <consortium name="The Broad Institute Genome Sequencing Center for Infectious Disease"/>
            <person name="Wu L."/>
            <person name="Ma J."/>
        </authorList>
    </citation>
    <scope>NUCLEOTIDE SEQUENCE [LARGE SCALE GENOMIC DNA]</scope>
    <source>
        <strain evidence="3">NBRC 108723</strain>
    </source>
</reference>
<gene>
    <name evidence="2" type="ORF">GCM10007938_15330</name>
</gene>
<accession>A0ABQ6EX43</accession>
<evidence type="ECO:0000259" key="1">
    <source>
        <dbReference type="Pfam" id="PF10592"/>
    </source>
</evidence>
<dbReference type="EMBL" id="BSPW01000024">
    <property type="protein sequence ID" value="GLT17755.1"/>
    <property type="molecule type" value="Genomic_DNA"/>
</dbReference>
<organism evidence="2 3">
    <name type="scientific">Vibrio zhanjiangensis</name>
    <dbReference type="NCBI Taxonomy" id="1046128"/>
    <lineage>
        <taxon>Bacteria</taxon>
        <taxon>Pseudomonadati</taxon>
        <taxon>Pseudomonadota</taxon>
        <taxon>Gammaproteobacteria</taxon>
        <taxon>Vibrionales</taxon>
        <taxon>Vibrionaceae</taxon>
        <taxon>Vibrio</taxon>
    </lineage>
</organism>
<dbReference type="Pfam" id="PF10592">
    <property type="entry name" value="AIPR"/>
    <property type="match status" value="1"/>
</dbReference>
<keyword evidence="3" id="KW-1185">Reference proteome</keyword>
<dbReference type="Proteomes" id="UP001157138">
    <property type="component" value="Unassembled WGS sequence"/>
</dbReference>